<evidence type="ECO:0000313" key="1">
    <source>
        <dbReference type="EMBL" id="EDM75880.1"/>
    </source>
</evidence>
<sequence length="188" mass="20779">MVADNPILASTTSLLDRLDDETLEAAEEAVHAHAREAIGEALSLEDELNLLKAAKWIAADANGKLSAPERRCLQDILARYHMPEDVQDHLLAFDVSDVRREHVVALIEPGSIRGPFLLIGALALAAVDELKDTERARARELGDALGLSSDRVAAYIAEAEAEAHAYRRDDRGMLRRLRALRFALLRLR</sequence>
<gene>
    <name evidence="1" type="ORF">PPSIR1_08197</name>
</gene>
<dbReference type="SUPFAM" id="SSF158682">
    <property type="entry name" value="TerB-like"/>
    <property type="match status" value="1"/>
</dbReference>
<evidence type="ECO:0000313" key="2">
    <source>
        <dbReference type="Proteomes" id="UP000005801"/>
    </source>
</evidence>
<name>A6GE14_9BACT</name>
<keyword evidence="2" id="KW-1185">Reference proteome</keyword>
<dbReference type="RefSeq" id="WP_006974954.1">
    <property type="nucleotide sequence ID" value="NZ_ABCS01000078.1"/>
</dbReference>
<dbReference type="AlphaFoldDB" id="A6GE14"/>
<dbReference type="OrthoDB" id="5509996at2"/>
<dbReference type="Gene3D" id="1.10.3680.10">
    <property type="entry name" value="TerB-like"/>
    <property type="match status" value="1"/>
</dbReference>
<accession>A6GE14</accession>
<dbReference type="InterPro" id="IPR029024">
    <property type="entry name" value="TerB-like"/>
</dbReference>
<evidence type="ECO:0008006" key="3">
    <source>
        <dbReference type="Google" id="ProtNLM"/>
    </source>
</evidence>
<dbReference type="STRING" id="391625.PPSIR1_08197"/>
<comment type="caution">
    <text evidence="1">The sequence shown here is derived from an EMBL/GenBank/DDBJ whole genome shotgun (WGS) entry which is preliminary data.</text>
</comment>
<dbReference type="Proteomes" id="UP000005801">
    <property type="component" value="Unassembled WGS sequence"/>
</dbReference>
<dbReference type="EMBL" id="ABCS01000078">
    <property type="protein sequence ID" value="EDM75880.1"/>
    <property type="molecule type" value="Genomic_DNA"/>
</dbReference>
<organism evidence="1 2">
    <name type="scientific">Plesiocystis pacifica SIR-1</name>
    <dbReference type="NCBI Taxonomy" id="391625"/>
    <lineage>
        <taxon>Bacteria</taxon>
        <taxon>Pseudomonadati</taxon>
        <taxon>Myxococcota</taxon>
        <taxon>Polyangia</taxon>
        <taxon>Nannocystales</taxon>
        <taxon>Nannocystaceae</taxon>
        <taxon>Plesiocystis</taxon>
    </lineage>
</organism>
<reference evidence="1 2" key="1">
    <citation type="submission" date="2007-06" db="EMBL/GenBank/DDBJ databases">
        <authorList>
            <person name="Shimkets L."/>
            <person name="Ferriera S."/>
            <person name="Johnson J."/>
            <person name="Kravitz S."/>
            <person name="Beeson K."/>
            <person name="Sutton G."/>
            <person name="Rogers Y.-H."/>
            <person name="Friedman R."/>
            <person name="Frazier M."/>
            <person name="Venter J.C."/>
        </authorList>
    </citation>
    <scope>NUCLEOTIDE SEQUENCE [LARGE SCALE GENOMIC DNA]</scope>
    <source>
        <strain evidence="1 2">SIR-1</strain>
    </source>
</reference>
<protein>
    <recommendedName>
        <fullName evidence="3">Co-chaperone DjlA N-terminal domain-containing protein</fullName>
    </recommendedName>
</protein>
<proteinExistence type="predicted"/>